<reference evidence="5 6" key="1">
    <citation type="submission" date="2014-06" db="EMBL/GenBank/DDBJ databases">
        <authorList>
            <person name="Swart Estienne"/>
        </authorList>
    </citation>
    <scope>NUCLEOTIDE SEQUENCE [LARGE SCALE GENOMIC DNA]</scope>
    <source>
        <strain evidence="5 6">130c</strain>
    </source>
</reference>
<dbReference type="AlphaFoldDB" id="A0A078B0U2"/>
<keyword evidence="2" id="KW-0813">Transport</keyword>
<dbReference type="FunCoup" id="A0A078B0U2">
    <property type="interactions" value="241"/>
</dbReference>
<evidence type="ECO:0000256" key="2">
    <source>
        <dbReference type="ARBA" id="ARBA00022448"/>
    </source>
</evidence>
<proteinExistence type="inferred from homology"/>
<dbReference type="Proteomes" id="UP000039865">
    <property type="component" value="Unassembled WGS sequence"/>
</dbReference>
<dbReference type="InterPro" id="IPR002699">
    <property type="entry name" value="V_ATPase_D"/>
</dbReference>
<accession>A0A078B0U2</accession>
<dbReference type="InParanoid" id="A0A078B0U2"/>
<evidence type="ECO:0000256" key="1">
    <source>
        <dbReference type="ARBA" id="ARBA00005850"/>
    </source>
</evidence>
<name>A0A078B0U2_STYLE</name>
<evidence type="ECO:0000256" key="3">
    <source>
        <dbReference type="ARBA" id="ARBA00023065"/>
    </source>
</evidence>
<sequence>MSKAILPSRMNLAVFKQKKIGAKKGFDLLKKKSDALKKSFREILAKILETKKRMGKEFNLALISLAEANFAAGDFSKSVLDSVKTRTNVRLNISSENVAGVHLPIFSLRGDADDQNDDRQMLGLTGGGQAIQRCKERFQKFLKILVDIASLQTQFITLDEVIKVTNRRVNALEYVVIPRIEFTISYIEKELDEESREDFFRLKKVTDNKKNEKIESQKIAKGNDDLPEQTESIFGGEDEEELLF</sequence>
<dbReference type="GO" id="GO:0046961">
    <property type="term" value="F:proton-transporting ATPase activity, rotational mechanism"/>
    <property type="evidence" value="ECO:0007669"/>
    <property type="project" value="InterPro"/>
</dbReference>
<keyword evidence="6" id="KW-1185">Reference proteome</keyword>
<dbReference type="OrthoDB" id="7676488at2759"/>
<dbReference type="Pfam" id="PF01813">
    <property type="entry name" value="ATP-synt_D"/>
    <property type="match status" value="1"/>
</dbReference>
<organism evidence="5 6">
    <name type="scientific">Stylonychia lemnae</name>
    <name type="common">Ciliate</name>
    <dbReference type="NCBI Taxonomy" id="5949"/>
    <lineage>
        <taxon>Eukaryota</taxon>
        <taxon>Sar</taxon>
        <taxon>Alveolata</taxon>
        <taxon>Ciliophora</taxon>
        <taxon>Intramacronucleata</taxon>
        <taxon>Spirotrichea</taxon>
        <taxon>Stichotrichia</taxon>
        <taxon>Sporadotrichida</taxon>
        <taxon>Oxytrichidae</taxon>
        <taxon>Stylonychinae</taxon>
        <taxon>Stylonychia</taxon>
    </lineage>
</organism>
<evidence type="ECO:0000313" key="6">
    <source>
        <dbReference type="Proteomes" id="UP000039865"/>
    </source>
</evidence>
<protein>
    <submittedName>
        <fullName evidence="5">Vacuolar atp synthase subunit</fullName>
    </submittedName>
</protein>
<evidence type="ECO:0000256" key="4">
    <source>
        <dbReference type="SAM" id="MobiDB-lite"/>
    </source>
</evidence>
<dbReference type="EMBL" id="CCKQ01016301">
    <property type="protein sequence ID" value="CDW88174.1"/>
    <property type="molecule type" value="Genomic_DNA"/>
</dbReference>
<comment type="similarity">
    <text evidence="1">Belongs to the V-ATPase D subunit family.</text>
</comment>
<dbReference type="OMA" id="REEFFRM"/>
<dbReference type="Gene3D" id="1.10.287.3240">
    <property type="match status" value="1"/>
</dbReference>
<dbReference type="PANTHER" id="PTHR11671">
    <property type="entry name" value="V-TYPE ATP SYNTHASE SUBUNIT D"/>
    <property type="match status" value="1"/>
</dbReference>
<evidence type="ECO:0000313" key="5">
    <source>
        <dbReference type="EMBL" id="CDW88174.1"/>
    </source>
</evidence>
<dbReference type="NCBIfam" id="TIGR00309">
    <property type="entry name" value="V_ATPase_subD"/>
    <property type="match status" value="1"/>
</dbReference>
<keyword evidence="3" id="KW-0406">Ion transport</keyword>
<feature type="region of interest" description="Disordered" evidence="4">
    <location>
        <begin position="216"/>
        <end position="244"/>
    </location>
</feature>
<gene>
    <name evidence="5" type="primary">Contig19785.g20986</name>
    <name evidence="5" type="ORF">STYLEM_17292</name>
</gene>